<dbReference type="EMBL" id="CM035415">
    <property type="protein sequence ID" value="KAH7426650.1"/>
    <property type="molecule type" value="Genomic_DNA"/>
</dbReference>
<reference evidence="2" key="1">
    <citation type="submission" date="2021-08" db="EMBL/GenBank/DDBJ databases">
        <title>WGS assembly of Ceratopteris richardii.</title>
        <authorList>
            <person name="Marchant D.B."/>
            <person name="Chen G."/>
            <person name="Jenkins J."/>
            <person name="Shu S."/>
            <person name="Leebens-Mack J."/>
            <person name="Grimwood J."/>
            <person name="Schmutz J."/>
            <person name="Soltis P."/>
            <person name="Soltis D."/>
            <person name="Chen Z.-H."/>
        </authorList>
    </citation>
    <scope>NUCLEOTIDE SEQUENCE</scope>
    <source>
        <strain evidence="2">Whitten #5841</strain>
        <tissue evidence="2">Leaf</tissue>
    </source>
</reference>
<organism evidence="2 3">
    <name type="scientific">Ceratopteris richardii</name>
    <name type="common">Triangle waterfern</name>
    <dbReference type="NCBI Taxonomy" id="49495"/>
    <lineage>
        <taxon>Eukaryota</taxon>
        <taxon>Viridiplantae</taxon>
        <taxon>Streptophyta</taxon>
        <taxon>Embryophyta</taxon>
        <taxon>Tracheophyta</taxon>
        <taxon>Polypodiopsida</taxon>
        <taxon>Polypodiidae</taxon>
        <taxon>Polypodiales</taxon>
        <taxon>Pteridineae</taxon>
        <taxon>Pteridaceae</taxon>
        <taxon>Parkerioideae</taxon>
        <taxon>Ceratopteris</taxon>
    </lineage>
</organism>
<evidence type="ECO:0000256" key="1">
    <source>
        <dbReference type="SAM" id="SignalP"/>
    </source>
</evidence>
<sequence length="59" mass="6833">MPPFSLPLRMNILFLIEVFIVQKAKRKEKTGGLTKVYHESRNGFFTLLHAQCTPNTKQN</sequence>
<accession>A0A8T2TWJ6</accession>
<evidence type="ECO:0000313" key="3">
    <source>
        <dbReference type="Proteomes" id="UP000825935"/>
    </source>
</evidence>
<feature type="signal peptide" evidence="1">
    <location>
        <begin position="1"/>
        <end position="26"/>
    </location>
</feature>
<feature type="chain" id="PRO_5035750236" evidence="1">
    <location>
        <begin position="27"/>
        <end position="59"/>
    </location>
</feature>
<dbReference type="AlphaFoldDB" id="A0A8T2TWJ6"/>
<dbReference type="Proteomes" id="UP000825935">
    <property type="component" value="Chromosome 10"/>
</dbReference>
<comment type="caution">
    <text evidence="2">The sequence shown here is derived from an EMBL/GenBank/DDBJ whole genome shotgun (WGS) entry which is preliminary data.</text>
</comment>
<proteinExistence type="predicted"/>
<keyword evidence="1" id="KW-0732">Signal</keyword>
<keyword evidence="3" id="KW-1185">Reference proteome</keyword>
<gene>
    <name evidence="2" type="ORF">KP509_10G010400</name>
</gene>
<protein>
    <submittedName>
        <fullName evidence="2">Uncharacterized protein</fullName>
    </submittedName>
</protein>
<name>A0A8T2TWJ6_CERRI</name>
<evidence type="ECO:0000313" key="2">
    <source>
        <dbReference type="EMBL" id="KAH7426650.1"/>
    </source>
</evidence>